<keyword evidence="5" id="KW-0067">ATP-binding</keyword>
<feature type="transmembrane region" description="Helical" evidence="9">
    <location>
        <begin position="85"/>
        <end position="104"/>
    </location>
</feature>
<dbReference type="Gene3D" id="3.40.50.300">
    <property type="entry name" value="P-loop containing nucleotide triphosphate hydrolases"/>
    <property type="match status" value="2"/>
</dbReference>
<evidence type="ECO:0000313" key="11">
    <source>
        <dbReference type="Proteomes" id="UP000322225"/>
    </source>
</evidence>
<feature type="transmembrane region" description="Helical" evidence="9">
    <location>
        <begin position="335"/>
        <end position="356"/>
    </location>
</feature>
<feature type="transmembrane region" description="Helical" evidence="9">
    <location>
        <begin position="1161"/>
        <end position="1194"/>
    </location>
</feature>
<dbReference type="GO" id="GO:0016887">
    <property type="term" value="F:ATP hydrolysis activity"/>
    <property type="evidence" value="ECO:0007669"/>
    <property type="project" value="InterPro"/>
</dbReference>
<dbReference type="InterPro" id="IPR027417">
    <property type="entry name" value="P-loop_NTPase"/>
</dbReference>
<feature type="transmembrane region" description="Helical" evidence="9">
    <location>
        <begin position="1081"/>
        <end position="1103"/>
    </location>
</feature>
<feature type="region of interest" description="Disordered" evidence="8">
    <location>
        <begin position="920"/>
        <end position="956"/>
    </location>
</feature>
<organism evidence="10 11">
    <name type="scientific">Kwoniella shandongensis</name>
    <dbReference type="NCBI Taxonomy" id="1734106"/>
    <lineage>
        <taxon>Eukaryota</taxon>
        <taxon>Fungi</taxon>
        <taxon>Dikarya</taxon>
        <taxon>Basidiomycota</taxon>
        <taxon>Agaricomycotina</taxon>
        <taxon>Tremellomycetes</taxon>
        <taxon>Tremellales</taxon>
        <taxon>Cryptococcaceae</taxon>
        <taxon>Kwoniella</taxon>
    </lineage>
</organism>
<feature type="transmembrane region" description="Helical" evidence="9">
    <location>
        <begin position="977"/>
        <end position="996"/>
    </location>
</feature>
<dbReference type="PROSITE" id="PS00211">
    <property type="entry name" value="ABC_TRANSPORTER_1"/>
    <property type="match status" value="2"/>
</dbReference>
<feature type="transmembrane region" description="Helical" evidence="9">
    <location>
        <begin position="124"/>
        <end position="143"/>
    </location>
</feature>
<keyword evidence="6 9" id="KW-1133">Transmembrane helix</keyword>
<dbReference type="GO" id="GO:0140359">
    <property type="term" value="F:ABC-type transporter activity"/>
    <property type="evidence" value="ECO:0007669"/>
    <property type="project" value="InterPro"/>
</dbReference>
<dbReference type="Proteomes" id="UP000322225">
    <property type="component" value="Chromosome 9"/>
</dbReference>
<dbReference type="PROSITE" id="PS50929">
    <property type="entry name" value="ABC_TM1F"/>
    <property type="match status" value="2"/>
</dbReference>
<dbReference type="InterPro" id="IPR003593">
    <property type="entry name" value="AAA+_ATPase"/>
</dbReference>
<comment type="subcellular location">
    <subcellularLocation>
        <location evidence="1">Membrane</location>
    </subcellularLocation>
</comment>
<dbReference type="FunFam" id="3.40.50.300:FF:003757">
    <property type="entry name" value="Chromosome 1, whole genome shotgun sequence"/>
    <property type="match status" value="1"/>
</dbReference>
<dbReference type="SUPFAM" id="SSF90123">
    <property type="entry name" value="ABC transporter transmembrane region"/>
    <property type="match status" value="2"/>
</dbReference>
<feature type="transmembrane region" description="Helical" evidence="9">
    <location>
        <begin position="20"/>
        <end position="44"/>
    </location>
</feature>
<feature type="transmembrane region" description="Helical" evidence="9">
    <location>
        <begin position="537"/>
        <end position="560"/>
    </location>
</feature>
<keyword evidence="4" id="KW-0547">Nucleotide-binding</keyword>
<keyword evidence="2" id="KW-0813">Transport</keyword>
<evidence type="ECO:0000256" key="1">
    <source>
        <dbReference type="ARBA" id="ARBA00004370"/>
    </source>
</evidence>
<feature type="transmembrane region" description="Helical" evidence="9">
    <location>
        <begin position="454"/>
        <end position="472"/>
    </location>
</feature>
<dbReference type="SMART" id="SM00382">
    <property type="entry name" value="AAA"/>
    <property type="match status" value="2"/>
</dbReference>
<keyword evidence="3 9" id="KW-0812">Transmembrane</keyword>
<name>A0A5M6C1X9_9TREE</name>
<feature type="transmembrane region" description="Helical" evidence="9">
    <location>
        <begin position="155"/>
        <end position="175"/>
    </location>
</feature>
<feature type="compositionally biased region" description="Acidic residues" evidence="8">
    <location>
        <begin position="925"/>
        <end position="940"/>
    </location>
</feature>
<evidence type="ECO:0000256" key="8">
    <source>
        <dbReference type="SAM" id="MobiDB-lite"/>
    </source>
</evidence>
<feature type="transmembrane region" description="Helical" evidence="9">
    <location>
        <begin position="431"/>
        <end position="448"/>
    </location>
</feature>
<reference evidence="10" key="1">
    <citation type="submission" date="2017-08" db="EMBL/GenBank/DDBJ databases">
        <authorList>
            <person name="Cuomo C."/>
            <person name="Billmyre B."/>
            <person name="Heitman J."/>
        </authorList>
    </citation>
    <scope>NUCLEOTIDE SEQUENCE</scope>
    <source>
        <strain evidence="10">CBS 12478</strain>
    </source>
</reference>
<dbReference type="KEGG" id="ksn:43589607"/>
<evidence type="ECO:0000256" key="7">
    <source>
        <dbReference type="ARBA" id="ARBA00023136"/>
    </source>
</evidence>
<evidence type="ECO:0000256" key="6">
    <source>
        <dbReference type="ARBA" id="ARBA00022989"/>
    </source>
</evidence>
<feature type="transmembrane region" description="Helical" evidence="9">
    <location>
        <begin position="566"/>
        <end position="584"/>
    </location>
</feature>
<dbReference type="CDD" id="cd18604">
    <property type="entry name" value="ABC_6TM_VMR1_D2_like"/>
    <property type="match status" value="1"/>
</dbReference>
<dbReference type="InterPro" id="IPR017871">
    <property type="entry name" value="ABC_transporter-like_CS"/>
</dbReference>
<sequence>MSVTMLISDDAYSQEISPHLIATVRTIASLVILLIPLFFSLPLIKSLRNGVYSLTSDFVTLRSLVPPGPPSVAEKEEAIRRRPRVWRQIVLAGLSAIEAGLWTAITARSLLRVIHHDGEKVTDILLSAGMVVVWLGLLVQVTFRPLTTPPWSATIIVLLLWIASTFTIANAWYIAASRGSLPAWATVERFVLESCNIAATSVYLVVVGGLKLASPETLARLPLVALDDDVTLWSWISFRWVNDFITFGASQELEPDDLPPMSLTMQSSIVFDKFRRLTASTLLRKIMLSNKLDFALDFSLTIVQVVLNYAGPFFLKRILDGVDARSPEALSKAYIYAFLAFLASCGKSLVDLLHLWHGRRLSVRVRSELIAAIYDKALRRKDASGIVVKKEDENDKDGDKKEKKGSAESGKVVNMIAGDTARIGNTISASYYLYSAPFELIAASLFLYNILGWSAFAGIFILAIAMPLNSFISKRSMAITREMLKARDTRISVMSELIGAIQFIKFFAWIEQWKERAADARRQELKQKIRSIINSTWLGLVWEVAPILVTLVAFFCYIVIAKRDFTVSIAFTSIALFSMLRAPLGIIPRFAVMLLQAHVSVKRIEDFLNEDEVPGWVCSLKRSSDPREGEPTKIGFENASFRWNTGTQTEQAEPDAKKGKSADTTSAAQPTSSDSTEGTAVDSDTASEAAYFTLSNLNVDFPLGKLTIVTGPTGAGKSAILTALLGEMELLEGRSYLPKNTTQVDPDTGLRNSISYAAQTPWLQQKSIRDNILFGEKYDEKRYDIVLAACALNPDLDMLEDGDDTEIGAKGISLSGGQKARVALARAVYSYTRHVLLDDPLAAVDSHTAKHLTEKCLNGPIMKDRTIILVSHHVELLLPSSKYIVRIVDGRIDAQGTPDELRANGELDGLVAIEEAEAHAAEPVTADDEADKEAQATEEGDEKKPKKTKGPGKKLVQDEERTIGSVKWETYKLYIKAATYITWFWTLVILILSQFASVGERYWLKVWGEAYTTELTSHQTLFTMIKPVISHHAQRFYHSDLHHHVLHHSTNVLSANISSVENIGAMGWKPHYPPAQSNPHFYLIVYSAITLGSAVLGILSGIVGSWGSYRAALTLHDRLLDSVLRATVRFFNVTPLGRIINRFSKDVETLDGSLNQSLEIVIVYFANLVSAIVVVAFIIPWFLVPAAVISYTYYQYSILYLRVGRSLRRLEATTRSPIFSGFAELLDGVTSVRAFSVEARFMEQLCSQIDKTLQAHYYYWMMNRWLLVRFDLLGAVSVGLTTLLALSGAVPAGSAGMAIVSAQSFVSGCYWVSRFWGSLEMDFNSVERIQEYLHIPQEPPSVIPNNRPPAYWPSNNGASDFLSIRDLEIKYAPDLPTVFKGSFEIKAGEKIGLIGRTGSGKSTLAMTLLRFTDPSSGSIWLDGIDITKIGVDDLRSRITYIPQDAVLFSGTVRENLDPFKEHTDEELLDALSRVNLGPQDSRVPSRVASNARLTALSAEPADDSKAPSLAGSSTAVGGKVTITLTTEVSAGGSNFSQGQRQLVAMARALLRRSNLIIMDEATASVDFATDEAIQTAIRSEFKSSTLLTIAHRLSSVIDYDRLLVLSDGRIAEFDTPINLLRKDGSLFKSLCEKSGKYRDLYKAAEKKEQTEKE</sequence>
<dbReference type="GO" id="GO:0005524">
    <property type="term" value="F:ATP binding"/>
    <property type="evidence" value="ECO:0007669"/>
    <property type="project" value="UniProtKB-KW"/>
</dbReference>
<dbReference type="InterPro" id="IPR050173">
    <property type="entry name" value="ABC_transporter_C-like"/>
</dbReference>
<dbReference type="CDD" id="cd18596">
    <property type="entry name" value="ABC_6TM_VMR1_D1_like"/>
    <property type="match status" value="1"/>
</dbReference>
<dbReference type="GeneID" id="43589607"/>
<dbReference type="Gene3D" id="1.20.1560.10">
    <property type="entry name" value="ABC transporter type 1, transmembrane domain"/>
    <property type="match status" value="2"/>
</dbReference>
<evidence type="ECO:0000256" key="2">
    <source>
        <dbReference type="ARBA" id="ARBA00022448"/>
    </source>
</evidence>
<dbReference type="Pfam" id="PF00005">
    <property type="entry name" value="ABC_tran"/>
    <property type="match status" value="2"/>
</dbReference>
<feature type="transmembrane region" description="Helical" evidence="9">
    <location>
        <begin position="1266"/>
        <end position="1286"/>
    </location>
</feature>
<dbReference type="PANTHER" id="PTHR24223:SF415">
    <property type="entry name" value="FI20190P1"/>
    <property type="match status" value="1"/>
</dbReference>
<dbReference type="PROSITE" id="PS50893">
    <property type="entry name" value="ABC_TRANSPORTER_2"/>
    <property type="match status" value="2"/>
</dbReference>
<dbReference type="OrthoDB" id="6500128at2759"/>
<dbReference type="GO" id="GO:0016020">
    <property type="term" value="C:membrane"/>
    <property type="evidence" value="ECO:0007669"/>
    <property type="project" value="UniProtKB-SubCell"/>
</dbReference>
<evidence type="ECO:0000256" key="3">
    <source>
        <dbReference type="ARBA" id="ARBA00022692"/>
    </source>
</evidence>
<dbReference type="SUPFAM" id="SSF52540">
    <property type="entry name" value="P-loop containing nucleoside triphosphate hydrolases"/>
    <property type="match status" value="2"/>
</dbReference>
<proteinExistence type="predicted"/>
<evidence type="ECO:0000256" key="9">
    <source>
        <dbReference type="SAM" id="Phobius"/>
    </source>
</evidence>
<keyword evidence="7 9" id="KW-0472">Membrane</keyword>
<keyword evidence="11" id="KW-1185">Reference proteome</keyword>
<accession>A0A5M6C1X9</accession>
<feature type="compositionally biased region" description="Polar residues" evidence="8">
    <location>
        <begin position="662"/>
        <end position="682"/>
    </location>
</feature>
<reference evidence="10" key="2">
    <citation type="submission" date="2024-01" db="EMBL/GenBank/DDBJ databases">
        <title>Comparative genomics of Cryptococcus and Kwoniella reveals pathogenesis evolution and contrasting modes of karyotype evolution via chromosome fusion or intercentromeric recombination.</title>
        <authorList>
            <person name="Coelho M.A."/>
            <person name="David-Palma M."/>
            <person name="Shea T."/>
            <person name="Bowers K."/>
            <person name="McGinley-Smith S."/>
            <person name="Mohammad A.W."/>
            <person name="Gnirke A."/>
            <person name="Yurkov A.M."/>
            <person name="Nowrousian M."/>
            <person name="Sun S."/>
            <person name="Cuomo C.A."/>
            <person name="Heitman J."/>
        </authorList>
    </citation>
    <scope>NUCLEOTIDE SEQUENCE</scope>
    <source>
        <strain evidence="10">CBS 12478</strain>
    </source>
</reference>
<feature type="transmembrane region" description="Helical" evidence="9">
    <location>
        <begin position="294"/>
        <end position="315"/>
    </location>
</feature>
<evidence type="ECO:0000256" key="4">
    <source>
        <dbReference type="ARBA" id="ARBA00022741"/>
    </source>
</evidence>
<dbReference type="InterPro" id="IPR036640">
    <property type="entry name" value="ABC1_TM_sf"/>
</dbReference>
<dbReference type="EMBL" id="CP144059">
    <property type="protein sequence ID" value="WWD20615.1"/>
    <property type="molecule type" value="Genomic_DNA"/>
</dbReference>
<feature type="region of interest" description="Disordered" evidence="8">
    <location>
        <begin position="645"/>
        <end position="682"/>
    </location>
</feature>
<dbReference type="InterPro" id="IPR003439">
    <property type="entry name" value="ABC_transporter-like_ATP-bd"/>
</dbReference>
<evidence type="ECO:0000313" key="10">
    <source>
        <dbReference type="EMBL" id="WWD20615.1"/>
    </source>
</evidence>
<evidence type="ECO:0000256" key="5">
    <source>
        <dbReference type="ARBA" id="ARBA00022840"/>
    </source>
</evidence>
<dbReference type="RefSeq" id="XP_031860177.1">
    <property type="nucleotide sequence ID" value="XM_032005458.1"/>
</dbReference>
<dbReference type="Pfam" id="PF00664">
    <property type="entry name" value="ABC_membrane"/>
    <property type="match status" value="2"/>
</dbReference>
<dbReference type="CDD" id="cd03244">
    <property type="entry name" value="ABCC_MRP_domain2"/>
    <property type="match status" value="1"/>
</dbReference>
<dbReference type="PANTHER" id="PTHR24223">
    <property type="entry name" value="ATP-BINDING CASSETTE SUB-FAMILY C"/>
    <property type="match status" value="1"/>
</dbReference>
<gene>
    <name evidence="10" type="ORF">CI109_105091</name>
</gene>
<protein>
    <submittedName>
        <fullName evidence="10">Uncharacterized protein</fullName>
    </submittedName>
</protein>
<dbReference type="CDD" id="cd03250">
    <property type="entry name" value="ABCC_MRP_domain1"/>
    <property type="match status" value="1"/>
</dbReference>
<dbReference type="InterPro" id="IPR011527">
    <property type="entry name" value="ABC1_TM_dom"/>
</dbReference>